<proteinExistence type="predicted"/>
<comment type="caution">
    <text evidence="1">The sequence shown here is derived from an EMBL/GenBank/DDBJ whole genome shotgun (WGS) entry which is preliminary data.</text>
</comment>
<evidence type="ECO:0000313" key="1">
    <source>
        <dbReference type="EMBL" id="CAH0367445.1"/>
    </source>
</evidence>
<sequence>MASPDVVCQPCGSALGAPTKEFGGAKMWLKKDLPDGRQVQRIFIPKGFDWVKTISPMLSKAGEGPVMWCPVTHFGYLESGSMGIKFKDDPDNIKIIKVGRPCGNQISRASPLHAIDACSLVDLRTGGRDLPRAAGPHPRHERGRR</sequence>
<accession>A0A8J2SA48</accession>
<dbReference type="Proteomes" id="UP000789595">
    <property type="component" value="Unassembled WGS sequence"/>
</dbReference>
<dbReference type="AlphaFoldDB" id="A0A8J2SA48"/>
<keyword evidence="2" id="KW-1185">Reference proteome</keyword>
<dbReference type="EMBL" id="CAKKNE010000002">
    <property type="protein sequence ID" value="CAH0367445.1"/>
    <property type="molecule type" value="Genomic_DNA"/>
</dbReference>
<name>A0A8J2SA48_9STRA</name>
<reference evidence="1" key="1">
    <citation type="submission" date="2021-11" db="EMBL/GenBank/DDBJ databases">
        <authorList>
            <consortium name="Genoscope - CEA"/>
            <person name="William W."/>
        </authorList>
    </citation>
    <scope>NUCLEOTIDE SEQUENCE</scope>
</reference>
<gene>
    <name evidence="1" type="ORF">PECAL_2P04660</name>
</gene>
<feature type="non-terminal residue" evidence="1">
    <location>
        <position position="1"/>
    </location>
</feature>
<dbReference type="OrthoDB" id="564081at2759"/>
<evidence type="ECO:0000313" key="2">
    <source>
        <dbReference type="Proteomes" id="UP000789595"/>
    </source>
</evidence>
<protein>
    <submittedName>
        <fullName evidence="1">Uncharacterized protein</fullName>
    </submittedName>
</protein>
<organism evidence="1 2">
    <name type="scientific">Pelagomonas calceolata</name>
    <dbReference type="NCBI Taxonomy" id="35677"/>
    <lineage>
        <taxon>Eukaryota</taxon>
        <taxon>Sar</taxon>
        <taxon>Stramenopiles</taxon>
        <taxon>Ochrophyta</taxon>
        <taxon>Pelagophyceae</taxon>
        <taxon>Pelagomonadales</taxon>
        <taxon>Pelagomonadaceae</taxon>
        <taxon>Pelagomonas</taxon>
    </lineage>
</organism>